<keyword evidence="2 5" id="KW-0436">Ligase</keyword>
<name>A0A9X1VW07_9BURK</name>
<dbReference type="SUPFAM" id="SSF56801">
    <property type="entry name" value="Acetyl-CoA synthetase-like"/>
    <property type="match status" value="1"/>
</dbReference>
<dbReference type="PANTHER" id="PTHR43201:SF5">
    <property type="entry name" value="MEDIUM-CHAIN ACYL-COA LIGASE ACSF2, MITOCHONDRIAL"/>
    <property type="match status" value="1"/>
</dbReference>
<evidence type="ECO:0000313" key="5">
    <source>
        <dbReference type="EMBL" id="MCJ0764786.1"/>
    </source>
</evidence>
<dbReference type="Gene3D" id="3.30.300.30">
    <property type="match status" value="1"/>
</dbReference>
<evidence type="ECO:0000259" key="3">
    <source>
        <dbReference type="Pfam" id="PF00501"/>
    </source>
</evidence>
<dbReference type="EMBL" id="JALGBI010000002">
    <property type="protein sequence ID" value="MCJ0764786.1"/>
    <property type="molecule type" value="Genomic_DNA"/>
</dbReference>
<reference evidence="5" key="1">
    <citation type="submission" date="2022-03" db="EMBL/GenBank/DDBJ databases">
        <authorList>
            <person name="Woo C.Y."/>
        </authorList>
    </citation>
    <scope>NUCLEOTIDE SEQUENCE</scope>
    <source>
        <strain evidence="5">CYS-02</strain>
    </source>
</reference>
<gene>
    <name evidence="5" type="ORF">MMF98_16335</name>
</gene>
<feature type="domain" description="AMP-dependent synthetase/ligase" evidence="3">
    <location>
        <begin position="28"/>
        <end position="431"/>
    </location>
</feature>
<organism evidence="5 6">
    <name type="scientific">Variovorax terrae</name>
    <dbReference type="NCBI Taxonomy" id="2923278"/>
    <lineage>
        <taxon>Bacteria</taxon>
        <taxon>Pseudomonadati</taxon>
        <taxon>Pseudomonadota</taxon>
        <taxon>Betaproteobacteria</taxon>
        <taxon>Burkholderiales</taxon>
        <taxon>Comamonadaceae</taxon>
        <taxon>Variovorax</taxon>
    </lineage>
</organism>
<dbReference type="InterPro" id="IPR042099">
    <property type="entry name" value="ANL_N_sf"/>
</dbReference>
<protein>
    <submittedName>
        <fullName evidence="5">Acyl--CoA ligase</fullName>
    </submittedName>
</protein>
<keyword evidence="6" id="KW-1185">Reference proteome</keyword>
<evidence type="ECO:0000313" key="6">
    <source>
        <dbReference type="Proteomes" id="UP001139447"/>
    </source>
</evidence>
<sequence length="583" mass="63795">MILVAPEKIDEYTARGWWGTTTLWDLFASHVRERPEAEAVVDAPNRADFAHGVPRRLSWAMLADEVDRFCGLLLDQGMRRDAVLVVQLPNCVEQFVVYLACARLGIVVTPVPIQYRDHELGHILDVTQAAGAVTFSRIGKPEGGHAAAAMFTGLQAAHPGLARVFAWGDAVGDGVIDIARCTAEAVTPAARERLARAEREVAVTANDVFTICWTSGTEAAPKGVPRSHNEWLIVAPSIIEAGEIRPRARLLNPFPLVNMAGFSTAFASWLRLGGTVVQHQPFTLPVFLQQLREERIDYTVAPPAILNMLLQNEALLEGIDFGRLSRIGSGSAPLSDWMVRGFGEKYGVEIVNYFGSNEGAALSGNHVDIPDPAQRAQFFPRAGVAGYDWSISTTRKIRTRLVDVETGEDILEAGRPGEIRFTGPTIFSGYYRSPALSARAFDEQGFYKTGDLFEIAGDRLQYYRYVGRSKDLVIRGGVNISSEEIENLLLACPGVREAAVVGVPDEMLGEKVCACVVAADGQAPSLDAINGFLREHKRVAVYKLPEYLLPLQALPRNPVGKILKRELREQAKALAATPRRETA</sequence>
<dbReference type="InterPro" id="IPR025110">
    <property type="entry name" value="AMP-bd_C"/>
</dbReference>
<dbReference type="Proteomes" id="UP001139447">
    <property type="component" value="Unassembled WGS sequence"/>
</dbReference>
<dbReference type="FunFam" id="3.30.300.30:FF:000008">
    <property type="entry name" value="2,3-dihydroxybenzoate-AMP ligase"/>
    <property type="match status" value="1"/>
</dbReference>
<dbReference type="PANTHER" id="PTHR43201">
    <property type="entry name" value="ACYL-COA SYNTHETASE"/>
    <property type="match status" value="1"/>
</dbReference>
<feature type="domain" description="AMP-binding enzyme C-terminal" evidence="4">
    <location>
        <begin position="484"/>
        <end position="561"/>
    </location>
</feature>
<evidence type="ECO:0000259" key="4">
    <source>
        <dbReference type="Pfam" id="PF13193"/>
    </source>
</evidence>
<dbReference type="InterPro" id="IPR045851">
    <property type="entry name" value="AMP-bd_C_sf"/>
</dbReference>
<dbReference type="AlphaFoldDB" id="A0A9X1VW07"/>
<dbReference type="Gene3D" id="3.40.50.12780">
    <property type="entry name" value="N-terminal domain of ligase-like"/>
    <property type="match status" value="1"/>
</dbReference>
<comment type="caution">
    <text evidence="5">The sequence shown here is derived from an EMBL/GenBank/DDBJ whole genome shotgun (WGS) entry which is preliminary data.</text>
</comment>
<evidence type="ECO:0000256" key="2">
    <source>
        <dbReference type="ARBA" id="ARBA00022598"/>
    </source>
</evidence>
<dbReference type="Pfam" id="PF00501">
    <property type="entry name" value="AMP-binding"/>
    <property type="match status" value="1"/>
</dbReference>
<dbReference type="InterPro" id="IPR000873">
    <property type="entry name" value="AMP-dep_synth/lig_dom"/>
</dbReference>
<evidence type="ECO:0000256" key="1">
    <source>
        <dbReference type="ARBA" id="ARBA00006432"/>
    </source>
</evidence>
<dbReference type="Pfam" id="PF13193">
    <property type="entry name" value="AMP-binding_C"/>
    <property type="match status" value="1"/>
</dbReference>
<dbReference type="RefSeq" id="WP_243307730.1">
    <property type="nucleotide sequence ID" value="NZ_JALGBI010000002.1"/>
</dbReference>
<dbReference type="GO" id="GO:0031956">
    <property type="term" value="F:medium-chain fatty acid-CoA ligase activity"/>
    <property type="evidence" value="ECO:0007669"/>
    <property type="project" value="TreeGrafter"/>
</dbReference>
<dbReference type="CDD" id="cd04433">
    <property type="entry name" value="AFD_class_I"/>
    <property type="match status" value="1"/>
</dbReference>
<comment type="similarity">
    <text evidence="1">Belongs to the ATP-dependent AMP-binding enzyme family.</text>
</comment>
<proteinExistence type="inferred from homology"/>
<accession>A0A9X1VW07</accession>
<dbReference type="GO" id="GO:0006631">
    <property type="term" value="P:fatty acid metabolic process"/>
    <property type="evidence" value="ECO:0007669"/>
    <property type="project" value="TreeGrafter"/>
</dbReference>